<reference evidence="1" key="1">
    <citation type="submission" date="2015-04" db="EMBL/GenBank/DDBJ databases">
        <title>The genome sequence of the plant pathogenic Rhizarian Plasmodiophora brassicae reveals insights in its biotrophic life cycle and the origin of chitin synthesis.</title>
        <authorList>
            <person name="Schwelm A."/>
            <person name="Fogelqvist J."/>
            <person name="Knaust A."/>
            <person name="Julke S."/>
            <person name="Lilja T."/>
            <person name="Dhandapani V."/>
            <person name="Bonilla-Rosso G."/>
            <person name="Karlsson M."/>
            <person name="Shevchenko A."/>
            <person name="Choi S.R."/>
            <person name="Kim H.G."/>
            <person name="Park J.Y."/>
            <person name="Lim Y.P."/>
            <person name="Ludwig-Muller J."/>
            <person name="Dixelius C."/>
        </authorList>
    </citation>
    <scope>NUCLEOTIDE SEQUENCE</scope>
    <source>
        <tissue evidence="1">Potato root galls</tissue>
    </source>
</reference>
<accession>A0A0H5QPK4</accession>
<evidence type="ECO:0000313" key="1">
    <source>
        <dbReference type="EMBL" id="CRZ03537.1"/>
    </source>
</evidence>
<protein>
    <submittedName>
        <fullName evidence="1">Uncharacterized protein</fullName>
    </submittedName>
</protein>
<proteinExistence type="predicted"/>
<organism evidence="1">
    <name type="scientific">Spongospora subterranea</name>
    <dbReference type="NCBI Taxonomy" id="70186"/>
    <lineage>
        <taxon>Eukaryota</taxon>
        <taxon>Sar</taxon>
        <taxon>Rhizaria</taxon>
        <taxon>Endomyxa</taxon>
        <taxon>Phytomyxea</taxon>
        <taxon>Plasmodiophorida</taxon>
        <taxon>Plasmodiophoridae</taxon>
        <taxon>Spongospora</taxon>
    </lineage>
</organism>
<name>A0A0H5QPK4_9EUKA</name>
<feature type="non-terminal residue" evidence="1">
    <location>
        <position position="1"/>
    </location>
</feature>
<dbReference type="Gene3D" id="3.40.462.20">
    <property type="match status" value="1"/>
</dbReference>
<sequence>VRSRDSVVITGQYIGTMADFRTAISRSGLEAVGNAASTEITPYTFLESMLWLANLAIDDPSLALSYQYGQDSESAHHWKARSGFIKSIMTDAQISAIVTAFYDRSAPA</sequence>
<feature type="non-terminal residue" evidence="1">
    <location>
        <position position="108"/>
    </location>
</feature>
<dbReference type="AlphaFoldDB" id="A0A0H5QPK4"/>
<dbReference type="EMBL" id="HACM01003095">
    <property type="protein sequence ID" value="CRZ03537.1"/>
    <property type="molecule type" value="Transcribed_RNA"/>
</dbReference>